<dbReference type="InParanoid" id="A0A2G5F3N0"/>
<dbReference type="GO" id="GO:0016567">
    <property type="term" value="P:protein ubiquitination"/>
    <property type="evidence" value="ECO:0007669"/>
    <property type="project" value="TreeGrafter"/>
</dbReference>
<dbReference type="InterPro" id="IPR013083">
    <property type="entry name" value="Znf_RING/FYVE/PHD"/>
</dbReference>
<dbReference type="STRING" id="218851.A0A2G5F3N0"/>
<feature type="domain" description="RING-type" evidence="5">
    <location>
        <begin position="170"/>
        <end position="208"/>
    </location>
</feature>
<evidence type="ECO:0000313" key="6">
    <source>
        <dbReference type="EMBL" id="PIA62579.1"/>
    </source>
</evidence>
<dbReference type="GO" id="GO:0005737">
    <property type="term" value="C:cytoplasm"/>
    <property type="evidence" value="ECO:0007669"/>
    <property type="project" value="TreeGrafter"/>
</dbReference>
<proteinExistence type="predicted"/>
<evidence type="ECO:0000256" key="3">
    <source>
        <dbReference type="ARBA" id="ARBA00022833"/>
    </source>
</evidence>
<dbReference type="PROSITE" id="PS50089">
    <property type="entry name" value="ZF_RING_2"/>
    <property type="match status" value="1"/>
</dbReference>
<reference evidence="6 7" key="1">
    <citation type="submission" date="2017-09" db="EMBL/GenBank/DDBJ databases">
        <title>WGS assembly of Aquilegia coerulea Goldsmith.</title>
        <authorList>
            <person name="Hodges S."/>
            <person name="Kramer E."/>
            <person name="Nordborg M."/>
            <person name="Tomkins J."/>
            <person name="Borevitz J."/>
            <person name="Derieg N."/>
            <person name="Yan J."/>
            <person name="Mihaltcheva S."/>
            <person name="Hayes R.D."/>
            <person name="Rokhsar D."/>
        </authorList>
    </citation>
    <scope>NUCLEOTIDE SEQUENCE [LARGE SCALE GENOMIC DNA]</scope>
    <source>
        <strain evidence="7">cv. Goldsmith</strain>
    </source>
</reference>
<dbReference type="EMBL" id="KZ305019">
    <property type="protein sequence ID" value="PIA62579.1"/>
    <property type="molecule type" value="Genomic_DNA"/>
</dbReference>
<keyword evidence="1" id="KW-0479">Metal-binding</keyword>
<dbReference type="InterPro" id="IPR001841">
    <property type="entry name" value="Znf_RING"/>
</dbReference>
<keyword evidence="7" id="KW-1185">Reference proteome</keyword>
<keyword evidence="2 4" id="KW-0863">Zinc-finger</keyword>
<dbReference type="Gene3D" id="3.30.40.10">
    <property type="entry name" value="Zinc/RING finger domain, C3HC4 (zinc finger)"/>
    <property type="match status" value="1"/>
</dbReference>
<evidence type="ECO:0000256" key="4">
    <source>
        <dbReference type="PROSITE-ProRule" id="PRU00175"/>
    </source>
</evidence>
<name>A0A2G5F3N0_AQUCA</name>
<dbReference type="AlphaFoldDB" id="A0A2G5F3N0"/>
<dbReference type="Pfam" id="PF13639">
    <property type="entry name" value="zf-RING_2"/>
    <property type="match status" value="1"/>
</dbReference>
<sequence>MLTEVGVDRVEVSGHTKAMFEQEIVDKAFDIVNKGGLMLSLGIHITCEAVYKRTQTPDELVQEQLREQQQQQLQQQQQQQQQQQHLDELDSYPQQLQQQYYDFVRYLQQRHPGYNQQLLDVYITEHTMRMSAVEASERLKMIPASRKAIDELEKIKFDGGGETSIINKVCNICLDEFEMGLEVTRLPCSHGFHGDCITKWLETSHFCPSRCQLMMISFKVLV</sequence>
<protein>
    <recommendedName>
        <fullName evidence="5">RING-type domain-containing protein</fullName>
    </recommendedName>
</protein>
<evidence type="ECO:0000259" key="5">
    <source>
        <dbReference type="PROSITE" id="PS50089"/>
    </source>
</evidence>
<organism evidence="6 7">
    <name type="scientific">Aquilegia coerulea</name>
    <name type="common">Rocky mountain columbine</name>
    <dbReference type="NCBI Taxonomy" id="218851"/>
    <lineage>
        <taxon>Eukaryota</taxon>
        <taxon>Viridiplantae</taxon>
        <taxon>Streptophyta</taxon>
        <taxon>Embryophyta</taxon>
        <taxon>Tracheophyta</taxon>
        <taxon>Spermatophyta</taxon>
        <taxon>Magnoliopsida</taxon>
        <taxon>Ranunculales</taxon>
        <taxon>Ranunculaceae</taxon>
        <taxon>Thalictroideae</taxon>
        <taxon>Aquilegia</taxon>
    </lineage>
</organism>
<evidence type="ECO:0000256" key="2">
    <source>
        <dbReference type="ARBA" id="ARBA00022771"/>
    </source>
</evidence>
<dbReference type="Proteomes" id="UP000230069">
    <property type="component" value="Unassembled WGS sequence"/>
</dbReference>
<dbReference type="CDD" id="cd16454">
    <property type="entry name" value="RING-H2_PA-TM-RING"/>
    <property type="match status" value="1"/>
</dbReference>
<dbReference type="OrthoDB" id="4348522at2759"/>
<dbReference type="PANTHER" id="PTHR15710">
    <property type="entry name" value="E3 UBIQUITIN-PROTEIN LIGASE PRAJA"/>
    <property type="match status" value="1"/>
</dbReference>
<gene>
    <name evidence="6" type="ORF">AQUCO_00200527v1</name>
</gene>
<dbReference type="GO" id="GO:0008270">
    <property type="term" value="F:zinc ion binding"/>
    <property type="evidence" value="ECO:0007669"/>
    <property type="project" value="UniProtKB-KW"/>
</dbReference>
<dbReference type="SUPFAM" id="SSF57850">
    <property type="entry name" value="RING/U-box"/>
    <property type="match status" value="1"/>
</dbReference>
<dbReference type="SMART" id="SM00184">
    <property type="entry name" value="RING"/>
    <property type="match status" value="1"/>
</dbReference>
<evidence type="ECO:0000256" key="1">
    <source>
        <dbReference type="ARBA" id="ARBA00022723"/>
    </source>
</evidence>
<dbReference type="GO" id="GO:0061630">
    <property type="term" value="F:ubiquitin protein ligase activity"/>
    <property type="evidence" value="ECO:0007669"/>
    <property type="project" value="TreeGrafter"/>
</dbReference>
<dbReference type="PANTHER" id="PTHR15710:SF243">
    <property type="entry name" value="E3 UBIQUITIN-PROTEIN LIGASE PRAJA-2 ISOFORM X1"/>
    <property type="match status" value="1"/>
</dbReference>
<keyword evidence="3" id="KW-0862">Zinc</keyword>
<evidence type="ECO:0000313" key="7">
    <source>
        <dbReference type="Proteomes" id="UP000230069"/>
    </source>
</evidence>
<accession>A0A2G5F3N0</accession>